<dbReference type="SUPFAM" id="SSF51735">
    <property type="entry name" value="NAD(P)-binding Rossmann-fold domains"/>
    <property type="match status" value="1"/>
</dbReference>
<dbReference type="Pfam" id="PF02423">
    <property type="entry name" value="OCD_Mu_crystall"/>
    <property type="match status" value="1"/>
</dbReference>
<protein>
    <submittedName>
        <fullName evidence="1">Putative ornithine cyclodeaminase mu-crystallin-like</fullName>
    </submittedName>
</protein>
<dbReference type="PANTHER" id="PTHR13812">
    <property type="entry name" value="KETIMINE REDUCTASE MU-CRYSTALLIN"/>
    <property type="match status" value="1"/>
</dbReference>
<dbReference type="Gene3D" id="3.40.50.720">
    <property type="entry name" value="NAD(P)-binding Rossmann-like Domain"/>
    <property type="match status" value="1"/>
</dbReference>
<dbReference type="AlphaFoldDB" id="A0A7M2Z280"/>
<accession>A0A7M2Z280</accession>
<proteinExistence type="predicted"/>
<evidence type="ECO:0000313" key="1">
    <source>
        <dbReference type="EMBL" id="RDI76225.1"/>
    </source>
</evidence>
<comment type="caution">
    <text evidence="1">The sequence shown here is derived from an EMBL/GenBank/DDBJ whole genome shotgun (WGS) entry which is preliminary data.</text>
</comment>
<keyword evidence="2" id="KW-1185">Reference proteome</keyword>
<name>A0A7M2Z280_9ACTN</name>
<evidence type="ECO:0000313" key="2">
    <source>
        <dbReference type="Proteomes" id="UP000254134"/>
    </source>
</evidence>
<dbReference type="Gene3D" id="3.30.1780.10">
    <property type="entry name" value="ornithine cyclodeaminase, domain 1"/>
    <property type="match status" value="1"/>
</dbReference>
<dbReference type="PIRSF" id="PIRSF001439">
    <property type="entry name" value="CryM"/>
    <property type="match status" value="1"/>
</dbReference>
<sequence length="399" mass="42921">MPGPRRTTDREDDAGVALLRKPARDDAAGGAAAGHDHVTIDHALQPIQHHAIRCGGSAYPRAMEHAPLDLLFVSGDDLEALALSDADILDAVEAAVRAQGERLVALDPRVHHVPDPSFPGHFNLLRATVWPLGVTGVKVVGDYVGNHASGLPSELALVTLYDPRTGMPVAIVDATEITERRTGALTALGARELARPGSRTLAHVGARGTAFANVTMLDGLFDFDEIRVTSKRPSSREAFGARLEEALGKPVRVTSTIEEAVGGADIVVEATRLERPEPLLRTSWLEACSLLIPYGTMSILELDVLDGFDKVVVDDWGQCGRDDPFGALRPHVRAGLLTEQTLHAELADVVARTKPGREDDDERILFWHRGLATTDVAVAHLAVERARAHGIGTTVRYRS</sequence>
<dbReference type="InterPro" id="IPR003462">
    <property type="entry name" value="ODC_Mu_crystall"/>
</dbReference>
<dbReference type="PANTHER" id="PTHR13812:SF19">
    <property type="entry name" value="KETIMINE REDUCTASE MU-CRYSTALLIN"/>
    <property type="match status" value="1"/>
</dbReference>
<dbReference type="Proteomes" id="UP000254134">
    <property type="component" value="Unassembled WGS sequence"/>
</dbReference>
<gene>
    <name evidence="1" type="ORF">Gocc_0644</name>
</gene>
<dbReference type="InterPro" id="IPR023401">
    <property type="entry name" value="ODC_N"/>
</dbReference>
<dbReference type="GO" id="GO:0005737">
    <property type="term" value="C:cytoplasm"/>
    <property type="evidence" value="ECO:0007669"/>
    <property type="project" value="TreeGrafter"/>
</dbReference>
<dbReference type="EMBL" id="QQZY01000001">
    <property type="protein sequence ID" value="RDI76225.1"/>
    <property type="molecule type" value="Genomic_DNA"/>
</dbReference>
<reference evidence="2" key="2">
    <citation type="journal article" date="2019" name="MicrobiologyOpen">
        <title>High-quality draft genome sequence of Gaiella occulta isolated from a 150 meter deep mineral water borehole and comparison with the genome sequences of other deep-branching lineages of the phylum Actinobacteria.</title>
        <authorList>
            <person name="Severino R."/>
            <person name="Froufe H.J.C."/>
            <person name="Barroso C."/>
            <person name="Albuquerque L."/>
            <person name="Lobo-da-Cunha A."/>
            <person name="da Costa M.S."/>
            <person name="Egas C."/>
        </authorList>
    </citation>
    <scope>NUCLEOTIDE SEQUENCE [LARGE SCALE GENOMIC DNA]</scope>
    <source>
        <strain evidence="2">F2-233</strain>
    </source>
</reference>
<dbReference type="InterPro" id="IPR036291">
    <property type="entry name" value="NAD(P)-bd_dom_sf"/>
</dbReference>
<reference evidence="1 2" key="1">
    <citation type="submission" date="2018-07" db="EMBL/GenBank/DDBJ databases">
        <title>High-quality-draft genome sequence of Gaiella occulta.</title>
        <authorList>
            <person name="Severino R."/>
            <person name="Froufe H.J.C."/>
            <person name="Rainey F.A."/>
            <person name="Barroso C."/>
            <person name="Albuquerque L."/>
            <person name="Lobo-Da-Cunha A."/>
            <person name="Da Costa M.S."/>
            <person name="Egas C."/>
        </authorList>
    </citation>
    <scope>NUCLEOTIDE SEQUENCE [LARGE SCALE GENOMIC DNA]</scope>
    <source>
        <strain evidence="1 2">F2-233</strain>
    </source>
</reference>
<organism evidence="1 2">
    <name type="scientific">Gaiella occulta</name>
    <dbReference type="NCBI Taxonomy" id="1002870"/>
    <lineage>
        <taxon>Bacteria</taxon>
        <taxon>Bacillati</taxon>
        <taxon>Actinomycetota</taxon>
        <taxon>Thermoleophilia</taxon>
        <taxon>Gaiellales</taxon>
        <taxon>Gaiellaceae</taxon>
        <taxon>Gaiella</taxon>
    </lineage>
</organism>